<accession>A0A645BBK6</accession>
<dbReference type="AlphaFoldDB" id="A0A645BBK6"/>
<organism evidence="2">
    <name type="scientific">bioreactor metagenome</name>
    <dbReference type="NCBI Taxonomy" id="1076179"/>
    <lineage>
        <taxon>unclassified sequences</taxon>
        <taxon>metagenomes</taxon>
        <taxon>ecological metagenomes</taxon>
    </lineage>
</organism>
<gene>
    <name evidence="2" type="ORF">SDC9_105932</name>
</gene>
<evidence type="ECO:0000313" key="2">
    <source>
        <dbReference type="EMBL" id="MPM59094.1"/>
    </source>
</evidence>
<name>A0A645BBK6_9ZZZZ</name>
<feature type="region of interest" description="Disordered" evidence="1">
    <location>
        <begin position="1"/>
        <end position="21"/>
    </location>
</feature>
<reference evidence="2" key="1">
    <citation type="submission" date="2019-08" db="EMBL/GenBank/DDBJ databases">
        <authorList>
            <person name="Kucharzyk K."/>
            <person name="Murdoch R.W."/>
            <person name="Higgins S."/>
            <person name="Loffler F."/>
        </authorList>
    </citation>
    <scope>NUCLEOTIDE SEQUENCE</scope>
</reference>
<proteinExistence type="predicted"/>
<feature type="region of interest" description="Disordered" evidence="1">
    <location>
        <begin position="56"/>
        <end position="76"/>
    </location>
</feature>
<sequence>MSDTVTAVTPSSSPISPTNGLSACKAWQTRPLLHGRMGRLSSIPNVGRIPTPTGWRTSTTGASAASSGGGTAFPSGSARIATRSLWNGTIPPPAPRARVPILSRKRMCSIHGSVPGSGPSAPLAGLRKLQILHAFSPPAPWSPAMISSSSGYRA</sequence>
<evidence type="ECO:0000256" key="1">
    <source>
        <dbReference type="SAM" id="MobiDB-lite"/>
    </source>
</evidence>
<comment type="caution">
    <text evidence="2">The sequence shown here is derived from an EMBL/GenBank/DDBJ whole genome shotgun (WGS) entry which is preliminary data.</text>
</comment>
<protein>
    <submittedName>
        <fullName evidence="2">Uncharacterized protein</fullName>
    </submittedName>
</protein>
<dbReference type="EMBL" id="VSSQ01017119">
    <property type="protein sequence ID" value="MPM59094.1"/>
    <property type="molecule type" value="Genomic_DNA"/>
</dbReference>